<reference evidence="2 3" key="1">
    <citation type="submission" date="2013-08" db="EMBL/GenBank/DDBJ databases">
        <authorList>
            <person name="Weinstock G."/>
            <person name="Sodergren E."/>
            <person name="Wylie T."/>
            <person name="Fulton L."/>
            <person name="Fulton R."/>
            <person name="Fronick C."/>
            <person name="O'Laughlin M."/>
            <person name="Godfrey J."/>
            <person name="Miner T."/>
            <person name="Herter B."/>
            <person name="Appelbaum E."/>
            <person name="Cordes M."/>
            <person name="Lek S."/>
            <person name="Wollam A."/>
            <person name="Pepin K.H."/>
            <person name="Palsikar V.B."/>
            <person name="Mitreva M."/>
            <person name="Wilson R.K."/>
        </authorList>
    </citation>
    <scope>NUCLEOTIDE SEQUENCE [LARGE SCALE GENOMIC DNA]</scope>
    <source>
        <strain evidence="2 3">ATCC BAA-474</strain>
    </source>
</reference>
<evidence type="ECO:0000259" key="1">
    <source>
        <dbReference type="PROSITE" id="PS51918"/>
    </source>
</evidence>
<dbReference type="PANTHER" id="PTHR13932:SF5">
    <property type="entry name" value="RADICAL S-ADENOSYL METHIONINE DOMAIN-CONTAINING PROTEIN 1, MITOCHONDRIAL"/>
    <property type="match status" value="1"/>
</dbReference>
<dbReference type="InterPro" id="IPR006638">
    <property type="entry name" value="Elp3/MiaA/NifB-like_rSAM"/>
</dbReference>
<dbReference type="Gene3D" id="3.80.30.20">
    <property type="entry name" value="tm_1862 like domain"/>
    <property type="match status" value="1"/>
</dbReference>
<dbReference type="InterPro" id="IPR007197">
    <property type="entry name" value="rSAM"/>
</dbReference>
<sequence length="420" mass="49300">MYFETRYKSHHNSSGLIGKYYPQKRVTEEEFLNRLKEEPKDVPRAIYVHTPYCDKICSFCNLNREQLSGSLDSYADYIVSEFDKYGDYRYFKEKSVDVIYFGGGTPTVYKNNQLEKILQSVNRNIKFSAEYEFTLETTLHNLNDEKIELMNKYGVNRLSVGIQSFSDEGRKFYNRTYSKNETIERLIQLKEKFNGEVCIDIIYNYPTQKIEDAIEDAKIIKKLDLGSSSFYSLMVHEGSTLSHDIKDEKVKVQEDLKRERELHDAFIKELTKDSDYYVLELTKIAKKGRDKYKYIKTRNFGGDTFPIGVGAGGNVDNISIFRMKKEMSMFVEKSDYQQRLDKFSGLFQFPQIDKNIVKNILTSEEMIVFEELLFELKENNFILEDKEHYKLTEDGLFWGNNISREILTTVVEKTLGLIKK</sequence>
<dbReference type="CDD" id="cd01335">
    <property type="entry name" value="Radical_SAM"/>
    <property type="match status" value="1"/>
</dbReference>
<dbReference type="InterPro" id="IPR058240">
    <property type="entry name" value="rSAM_sf"/>
</dbReference>
<dbReference type="SUPFAM" id="SSF102114">
    <property type="entry name" value="Radical SAM enzymes"/>
    <property type="match status" value="1"/>
</dbReference>
<gene>
    <name evidence="2" type="ORF">HMPREF0202_00556</name>
</gene>
<comment type="caution">
    <text evidence="2">The sequence shown here is derived from an EMBL/GenBank/DDBJ whole genome shotgun (WGS) entry which is preliminary data.</text>
</comment>
<dbReference type="EMBL" id="AXZF01000019">
    <property type="protein sequence ID" value="ERT69528.1"/>
    <property type="molecule type" value="Genomic_DNA"/>
</dbReference>
<dbReference type="HOGENOM" id="CLU_027579_4_0_0"/>
<dbReference type="PANTHER" id="PTHR13932">
    <property type="entry name" value="COPROPORPHYRINIGEN III OXIDASE"/>
    <property type="match status" value="1"/>
</dbReference>
<keyword evidence="3" id="KW-1185">Reference proteome</keyword>
<dbReference type="GO" id="GO:0051539">
    <property type="term" value="F:4 iron, 4 sulfur cluster binding"/>
    <property type="evidence" value="ECO:0007669"/>
    <property type="project" value="TreeGrafter"/>
</dbReference>
<dbReference type="InterPro" id="IPR023404">
    <property type="entry name" value="rSAM_horseshoe"/>
</dbReference>
<dbReference type="PATRIC" id="fig|1319815.3.peg.532"/>
<dbReference type="InterPro" id="IPR034505">
    <property type="entry name" value="Coproporphyrinogen-III_oxidase"/>
</dbReference>
<dbReference type="SMART" id="SM00729">
    <property type="entry name" value="Elp3"/>
    <property type="match status" value="1"/>
</dbReference>
<evidence type="ECO:0000313" key="2">
    <source>
        <dbReference type="EMBL" id="ERT69528.1"/>
    </source>
</evidence>
<feature type="domain" description="Radical SAM core" evidence="1">
    <location>
        <begin position="38"/>
        <end position="273"/>
    </location>
</feature>
<dbReference type="AlphaFoldDB" id="U7VFC4"/>
<dbReference type="GO" id="GO:0006779">
    <property type="term" value="P:porphyrin-containing compound biosynthetic process"/>
    <property type="evidence" value="ECO:0007669"/>
    <property type="project" value="TreeGrafter"/>
</dbReference>
<dbReference type="RefSeq" id="WP_023050103.1">
    <property type="nucleotide sequence ID" value="NZ_CP173065.2"/>
</dbReference>
<accession>U7VFC4</accession>
<dbReference type="GO" id="GO:0003824">
    <property type="term" value="F:catalytic activity"/>
    <property type="evidence" value="ECO:0007669"/>
    <property type="project" value="InterPro"/>
</dbReference>
<evidence type="ECO:0000313" key="3">
    <source>
        <dbReference type="Proteomes" id="UP000017081"/>
    </source>
</evidence>
<dbReference type="SFLD" id="SFLDS00029">
    <property type="entry name" value="Radical_SAM"/>
    <property type="match status" value="1"/>
</dbReference>
<dbReference type="GO" id="GO:0005737">
    <property type="term" value="C:cytoplasm"/>
    <property type="evidence" value="ECO:0007669"/>
    <property type="project" value="TreeGrafter"/>
</dbReference>
<dbReference type="Proteomes" id="UP000017081">
    <property type="component" value="Unassembled WGS sequence"/>
</dbReference>
<dbReference type="SFLD" id="SFLDG01065">
    <property type="entry name" value="anaerobic_coproporphyrinogen-I"/>
    <property type="match status" value="1"/>
</dbReference>
<dbReference type="Pfam" id="PF04055">
    <property type="entry name" value="Radical_SAM"/>
    <property type="match status" value="1"/>
</dbReference>
<dbReference type="PROSITE" id="PS51918">
    <property type="entry name" value="RADICAL_SAM"/>
    <property type="match status" value="1"/>
</dbReference>
<dbReference type="SFLD" id="SFLDG01082">
    <property type="entry name" value="B12-binding_domain_containing"/>
    <property type="match status" value="1"/>
</dbReference>
<proteinExistence type="predicted"/>
<dbReference type="eggNOG" id="COG0635">
    <property type="taxonomic scope" value="Bacteria"/>
</dbReference>
<protein>
    <recommendedName>
        <fullName evidence="1">Radical SAM core domain-containing protein</fullName>
    </recommendedName>
</protein>
<dbReference type="STRING" id="1319815.HMPREF0202_00556"/>
<name>U7VFC4_9FUSO</name>
<organism evidence="2 3">
    <name type="scientific">Cetobacterium somerae ATCC BAA-474</name>
    <dbReference type="NCBI Taxonomy" id="1319815"/>
    <lineage>
        <taxon>Bacteria</taxon>
        <taxon>Fusobacteriati</taxon>
        <taxon>Fusobacteriota</taxon>
        <taxon>Fusobacteriia</taxon>
        <taxon>Fusobacteriales</taxon>
        <taxon>Fusobacteriaceae</taxon>
        <taxon>Cetobacterium</taxon>
    </lineage>
</organism>